<organism evidence="8 9">
    <name type="scientific">Maioricimonas rarisocia</name>
    <dbReference type="NCBI Taxonomy" id="2528026"/>
    <lineage>
        <taxon>Bacteria</taxon>
        <taxon>Pseudomonadati</taxon>
        <taxon>Planctomycetota</taxon>
        <taxon>Planctomycetia</taxon>
        <taxon>Planctomycetales</taxon>
        <taxon>Planctomycetaceae</taxon>
        <taxon>Maioricimonas</taxon>
    </lineage>
</organism>
<dbReference type="KEGG" id="mri:Mal4_14320"/>
<dbReference type="InterPro" id="IPR001977">
    <property type="entry name" value="Depp_CoAkinase"/>
</dbReference>
<dbReference type="InterPro" id="IPR027417">
    <property type="entry name" value="P-loop_NTPase"/>
</dbReference>
<dbReference type="PANTHER" id="PTHR10695:SF46">
    <property type="entry name" value="BIFUNCTIONAL COENZYME A SYNTHASE-RELATED"/>
    <property type="match status" value="1"/>
</dbReference>
<protein>
    <recommendedName>
        <fullName evidence="5 6">Dephospho-CoA kinase</fullName>
        <ecNumber evidence="5 6">2.7.1.24</ecNumber>
    </recommendedName>
    <alternativeName>
        <fullName evidence="5">Dephosphocoenzyme A kinase</fullName>
    </alternativeName>
</protein>
<comment type="subcellular location">
    <subcellularLocation>
        <location evidence="5">Cytoplasm</location>
    </subcellularLocation>
</comment>
<dbReference type="AlphaFoldDB" id="A0A517Z3Q1"/>
<feature type="region of interest" description="Disordered" evidence="7">
    <location>
        <begin position="153"/>
        <end position="175"/>
    </location>
</feature>
<dbReference type="OrthoDB" id="9812943at2"/>
<dbReference type="Gene3D" id="3.40.50.300">
    <property type="entry name" value="P-loop containing nucleotide triphosphate hydrolases"/>
    <property type="match status" value="1"/>
</dbReference>
<dbReference type="EC" id="2.7.1.24" evidence="5 6"/>
<sequence length="221" mass="24487">MTTSRAPVVGLIGGIGSGKSALARWVAGQRNVRILDADSAGHRALQNEAVRQRLCERFGEEILDETGVVSRPQLAAIVFGITPEHRQHRETLEQIVHPVIREDIRAQLQQAAADPAVELILLDAALLLEAGWNELCDAVVFVDTPRTIRQQRVQSNRNWSEDELQRREANQRSVTEKRAAADAVVDNSRSIEVAGGQFLEWFERQFRAPDCGRNQAGLAPA</sequence>
<dbReference type="Pfam" id="PF01121">
    <property type="entry name" value="CoaE"/>
    <property type="match status" value="1"/>
</dbReference>
<proteinExistence type="inferred from homology"/>
<keyword evidence="9" id="KW-1185">Reference proteome</keyword>
<evidence type="ECO:0000313" key="9">
    <source>
        <dbReference type="Proteomes" id="UP000320496"/>
    </source>
</evidence>
<feature type="compositionally biased region" description="Basic and acidic residues" evidence="7">
    <location>
        <begin position="159"/>
        <end position="175"/>
    </location>
</feature>
<evidence type="ECO:0000256" key="5">
    <source>
        <dbReference type="HAMAP-Rule" id="MF_00376"/>
    </source>
</evidence>
<comment type="pathway">
    <text evidence="5">Cofactor biosynthesis; coenzyme A biosynthesis; CoA from (R)-pantothenate: step 5/5.</text>
</comment>
<keyword evidence="5 8" id="KW-0418">Kinase</keyword>
<evidence type="ECO:0000256" key="3">
    <source>
        <dbReference type="ARBA" id="ARBA00022840"/>
    </source>
</evidence>
<reference evidence="8 9" key="1">
    <citation type="submission" date="2019-02" db="EMBL/GenBank/DDBJ databases">
        <title>Deep-cultivation of Planctomycetes and their phenomic and genomic characterization uncovers novel biology.</title>
        <authorList>
            <person name="Wiegand S."/>
            <person name="Jogler M."/>
            <person name="Boedeker C."/>
            <person name="Pinto D."/>
            <person name="Vollmers J."/>
            <person name="Rivas-Marin E."/>
            <person name="Kohn T."/>
            <person name="Peeters S.H."/>
            <person name="Heuer A."/>
            <person name="Rast P."/>
            <person name="Oberbeckmann S."/>
            <person name="Bunk B."/>
            <person name="Jeske O."/>
            <person name="Meyerdierks A."/>
            <person name="Storesund J.E."/>
            <person name="Kallscheuer N."/>
            <person name="Luecker S."/>
            <person name="Lage O.M."/>
            <person name="Pohl T."/>
            <person name="Merkel B.J."/>
            <person name="Hornburger P."/>
            <person name="Mueller R.-W."/>
            <person name="Bruemmer F."/>
            <person name="Labrenz M."/>
            <person name="Spormann A.M."/>
            <person name="Op den Camp H."/>
            <person name="Overmann J."/>
            <person name="Amann R."/>
            <person name="Jetten M.S.M."/>
            <person name="Mascher T."/>
            <person name="Medema M.H."/>
            <person name="Devos D.P."/>
            <person name="Kaster A.-K."/>
            <person name="Ovreas L."/>
            <person name="Rohde M."/>
            <person name="Galperin M.Y."/>
            <person name="Jogler C."/>
        </authorList>
    </citation>
    <scope>NUCLEOTIDE SEQUENCE [LARGE SCALE GENOMIC DNA]</scope>
    <source>
        <strain evidence="8 9">Mal4</strain>
    </source>
</reference>
<keyword evidence="5" id="KW-0963">Cytoplasm</keyword>
<evidence type="ECO:0000256" key="6">
    <source>
        <dbReference type="NCBIfam" id="TIGR00152"/>
    </source>
</evidence>
<evidence type="ECO:0000256" key="7">
    <source>
        <dbReference type="SAM" id="MobiDB-lite"/>
    </source>
</evidence>
<evidence type="ECO:0000313" key="8">
    <source>
        <dbReference type="EMBL" id="QDU37124.1"/>
    </source>
</evidence>
<dbReference type="Proteomes" id="UP000320496">
    <property type="component" value="Chromosome"/>
</dbReference>
<dbReference type="HAMAP" id="MF_00376">
    <property type="entry name" value="Dephospho_CoA_kinase"/>
    <property type="match status" value="1"/>
</dbReference>
<comment type="function">
    <text evidence="5">Catalyzes the phosphorylation of the 3'-hydroxyl group of dephosphocoenzyme A to form coenzyme A.</text>
</comment>
<keyword evidence="5 8" id="KW-0808">Transferase</keyword>
<dbReference type="EMBL" id="CP036275">
    <property type="protein sequence ID" value="QDU37124.1"/>
    <property type="molecule type" value="Genomic_DNA"/>
</dbReference>
<keyword evidence="3 5" id="KW-0067">ATP-binding</keyword>
<dbReference type="GO" id="GO:0005524">
    <property type="term" value="F:ATP binding"/>
    <property type="evidence" value="ECO:0007669"/>
    <property type="project" value="UniProtKB-UniRule"/>
</dbReference>
<comment type="similarity">
    <text evidence="1 5">Belongs to the CoaE family.</text>
</comment>
<dbReference type="SUPFAM" id="SSF52540">
    <property type="entry name" value="P-loop containing nucleoside triphosphate hydrolases"/>
    <property type="match status" value="1"/>
</dbReference>
<dbReference type="RefSeq" id="WP_145367856.1">
    <property type="nucleotide sequence ID" value="NZ_CP036275.1"/>
</dbReference>
<dbReference type="PANTHER" id="PTHR10695">
    <property type="entry name" value="DEPHOSPHO-COA KINASE-RELATED"/>
    <property type="match status" value="1"/>
</dbReference>
<keyword evidence="4 5" id="KW-0173">Coenzyme A biosynthesis</keyword>
<dbReference type="CDD" id="cd02022">
    <property type="entry name" value="DPCK"/>
    <property type="match status" value="1"/>
</dbReference>
<evidence type="ECO:0000256" key="4">
    <source>
        <dbReference type="ARBA" id="ARBA00022993"/>
    </source>
</evidence>
<comment type="catalytic activity">
    <reaction evidence="5">
        <text>3'-dephospho-CoA + ATP = ADP + CoA + H(+)</text>
        <dbReference type="Rhea" id="RHEA:18245"/>
        <dbReference type="ChEBI" id="CHEBI:15378"/>
        <dbReference type="ChEBI" id="CHEBI:30616"/>
        <dbReference type="ChEBI" id="CHEBI:57287"/>
        <dbReference type="ChEBI" id="CHEBI:57328"/>
        <dbReference type="ChEBI" id="CHEBI:456216"/>
        <dbReference type="EC" id="2.7.1.24"/>
    </reaction>
</comment>
<evidence type="ECO:0000256" key="2">
    <source>
        <dbReference type="ARBA" id="ARBA00022741"/>
    </source>
</evidence>
<dbReference type="GO" id="GO:0015937">
    <property type="term" value="P:coenzyme A biosynthetic process"/>
    <property type="evidence" value="ECO:0007669"/>
    <property type="project" value="UniProtKB-UniRule"/>
</dbReference>
<dbReference type="PROSITE" id="PS51219">
    <property type="entry name" value="DPCK"/>
    <property type="match status" value="1"/>
</dbReference>
<accession>A0A517Z3Q1</accession>
<dbReference type="GO" id="GO:0005737">
    <property type="term" value="C:cytoplasm"/>
    <property type="evidence" value="ECO:0007669"/>
    <property type="project" value="UniProtKB-SubCell"/>
</dbReference>
<keyword evidence="2 5" id="KW-0547">Nucleotide-binding</keyword>
<dbReference type="UniPathway" id="UPA00241">
    <property type="reaction ID" value="UER00356"/>
</dbReference>
<name>A0A517Z3Q1_9PLAN</name>
<dbReference type="GO" id="GO:0004140">
    <property type="term" value="F:dephospho-CoA kinase activity"/>
    <property type="evidence" value="ECO:0007669"/>
    <property type="project" value="UniProtKB-UniRule"/>
</dbReference>
<dbReference type="NCBIfam" id="TIGR00152">
    <property type="entry name" value="dephospho-CoA kinase"/>
    <property type="match status" value="1"/>
</dbReference>
<gene>
    <name evidence="5 8" type="primary">coaE</name>
    <name evidence="8" type="ORF">Mal4_14320</name>
</gene>
<feature type="binding site" evidence="5">
    <location>
        <begin position="16"/>
        <end position="21"/>
    </location>
    <ligand>
        <name>ATP</name>
        <dbReference type="ChEBI" id="CHEBI:30616"/>
    </ligand>
</feature>
<evidence type="ECO:0000256" key="1">
    <source>
        <dbReference type="ARBA" id="ARBA00009018"/>
    </source>
</evidence>